<proteinExistence type="predicted"/>
<dbReference type="WBParaSite" id="maker-uti_cns_0046831-snap-gene-0.11-mRNA-1">
    <property type="protein sequence ID" value="maker-uti_cns_0046831-snap-gene-0.11-mRNA-1"/>
    <property type="gene ID" value="maker-uti_cns_0046831-snap-gene-0.11"/>
</dbReference>
<name>A0A1I8JDH7_9PLAT</name>
<reference evidence="10" key="1">
    <citation type="submission" date="2016-11" db="UniProtKB">
        <authorList>
            <consortium name="WormBaseParasite"/>
        </authorList>
    </citation>
    <scope>IDENTIFICATION</scope>
</reference>
<dbReference type="GO" id="GO:0005509">
    <property type="term" value="F:calcium ion binding"/>
    <property type="evidence" value="ECO:0007669"/>
    <property type="project" value="UniProtKB-UniRule"/>
</dbReference>
<keyword evidence="6" id="KW-0472">Membrane</keyword>
<dbReference type="SUPFAM" id="SSF49313">
    <property type="entry name" value="Cadherin-like"/>
    <property type="match status" value="3"/>
</dbReference>
<dbReference type="CDD" id="cd11304">
    <property type="entry name" value="Cadherin_repeat"/>
    <property type="match status" value="2"/>
</dbReference>
<feature type="domain" description="Cadherin" evidence="8">
    <location>
        <begin position="213"/>
        <end position="273"/>
    </location>
</feature>
<dbReference type="SMART" id="SM00112">
    <property type="entry name" value="CA"/>
    <property type="match status" value="2"/>
</dbReference>
<evidence type="ECO:0000256" key="7">
    <source>
        <dbReference type="PROSITE-ProRule" id="PRU00043"/>
    </source>
</evidence>
<dbReference type="InterPro" id="IPR020894">
    <property type="entry name" value="Cadherin_CS"/>
</dbReference>
<dbReference type="GO" id="GO:0005886">
    <property type="term" value="C:plasma membrane"/>
    <property type="evidence" value="ECO:0007669"/>
    <property type="project" value="UniProtKB-SubCell"/>
</dbReference>
<organism evidence="9 10">
    <name type="scientific">Macrostomum lignano</name>
    <dbReference type="NCBI Taxonomy" id="282301"/>
    <lineage>
        <taxon>Eukaryota</taxon>
        <taxon>Metazoa</taxon>
        <taxon>Spiralia</taxon>
        <taxon>Lophotrochozoa</taxon>
        <taxon>Platyhelminthes</taxon>
        <taxon>Rhabditophora</taxon>
        <taxon>Macrostomorpha</taxon>
        <taxon>Macrostomida</taxon>
        <taxon>Macrostomidae</taxon>
        <taxon>Macrostomum</taxon>
    </lineage>
</organism>
<keyword evidence="3" id="KW-0677">Repeat</keyword>
<evidence type="ECO:0000313" key="9">
    <source>
        <dbReference type="Proteomes" id="UP000095280"/>
    </source>
</evidence>
<dbReference type="InterPro" id="IPR015919">
    <property type="entry name" value="Cadherin-like_sf"/>
</dbReference>
<dbReference type="InterPro" id="IPR002126">
    <property type="entry name" value="Cadherin-like_dom"/>
</dbReference>
<keyword evidence="2" id="KW-0812">Transmembrane</keyword>
<dbReference type="PRINTS" id="PR00205">
    <property type="entry name" value="CADHERIN"/>
</dbReference>
<evidence type="ECO:0000256" key="3">
    <source>
        <dbReference type="ARBA" id="ARBA00022737"/>
    </source>
</evidence>
<dbReference type="Gene3D" id="2.60.40.60">
    <property type="entry name" value="Cadherins"/>
    <property type="match status" value="3"/>
</dbReference>
<protein>
    <submittedName>
        <fullName evidence="10">Cadherin domain-containing protein</fullName>
    </submittedName>
</protein>
<accession>A0A1I8JDH7</accession>
<dbReference type="Proteomes" id="UP000095280">
    <property type="component" value="Unplaced"/>
</dbReference>
<feature type="domain" description="Cadherin" evidence="8">
    <location>
        <begin position="64"/>
        <end position="178"/>
    </location>
</feature>
<comment type="subcellular location">
    <subcellularLocation>
        <location evidence="1">Membrane</location>
    </subcellularLocation>
</comment>
<dbReference type="AlphaFoldDB" id="A0A1I8JDH7"/>
<dbReference type="GO" id="GO:0007156">
    <property type="term" value="P:homophilic cell adhesion via plasma membrane adhesion molecules"/>
    <property type="evidence" value="ECO:0007669"/>
    <property type="project" value="InterPro"/>
</dbReference>
<dbReference type="PANTHER" id="PTHR24026:SF126">
    <property type="entry name" value="PROTOCADHERIN FAT 4"/>
    <property type="match status" value="1"/>
</dbReference>
<sequence>VSGGALILAKVLDLENLTSCSDGSRTPVASVPNAMSIALVCTSSSVETLVVNLVDINEFAPAFNPNSFSINVSEAASVSSFVIQLNSYVKDADKSNQDTFNFLLLAGASAKFNMPDSATSGIIRVSGALDFDNGQRLYTLNVSAAELASNPGSLPGPLTGFATVEVRVTDSDDQNPVFVDSGYSLSFMENDSSLLSQQLATQPRNVLNNATFLEINAITGALRLTSVLDRETLLENPMWLRVKAYQTDKPDLRTAVTFVSVMVSDKNDNKPAMSAASYSASIVENSPNGTFVTQVAATDADAVSAKQLQKVPRV</sequence>
<evidence type="ECO:0000256" key="4">
    <source>
        <dbReference type="ARBA" id="ARBA00022837"/>
    </source>
</evidence>
<evidence type="ECO:0000256" key="1">
    <source>
        <dbReference type="ARBA" id="ARBA00004370"/>
    </source>
</evidence>
<dbReference type="PROSITE" id="PS00232">
    <property type="entry name" value="CADHERIN_1"/>
    <property type="match status" value="1"/>
</dbReference>
<keyword evidence="4 7" id="KW-0106">Calcium</keyword>
<evidence type="ECO:0000259" key="8">
    <source>
        <dbReference type="PROSITE" id="PS50268"/>
    </source>
</evidence>
<evidence type="ECO:0000256" key="5">
    <source>
        <dbReference type="ARBA" id="ARBA00022989"/>
    </source>
</evidence>
<evidence type="ECO:0000256" key="2">
    <source>
        <dbReference type="ARBA" id="ARBA00022692"/>
    </source>
</evidence>
<evidence type="ECO:0000313" key="10">
    <source>
        <dbReference type="WBParaSite" id="maker-uti_cns_0046831-snap-gene-0.11-mRNA-1"/>
    </source>
</evidence>
<evidence type="ECO:0000256" key="6">
    <source>
        <dbReference type="ARBA" id="ARBA00023136"/>
    </source>
</evidence>
<dbReference type="PROSITE" id="PS50268">
    <property type="entry name" value="CADHERIN_2"/>
    <property type="match status" value="2"/>
</dbReference>
<keyword evidence="5" id="KW-1133">Transmembrane helix</keyword>
<keyword evidence="9" id="KW-1185">Reference proteome</keyword>
<dbReference type="PANTHER" id="PTHR24026">
    <property type="entry name" value="FAT ATYPICAL CADHERIN-RELATED"/>
    <property type="match status" value="1"/>
</dbReference>